<evidence type="ECO:0000313" key="2">
    <source>
        <dbReference type="EMBL" id="WJW67921.1"/>
    </source>
</evidence>
<reference evidence="1 3" key="1">
    <citation type="submission" date="2020-06" db="EMBL/GenBank/DDBJ databases">
        <title>Anoxygenic phototrophic Chloroflexota member uses a Type I reaction center.</title>
        <authorList>
            <person name="Tsuji J.M."/>
            <person name="Shaw N.A."/>
            <person name="Nagashima S."/>
            <person name="Venkiteswaran J."/>
            <person name="Schiff S.L."/>
            <person name="Hanada S."/>
            <person name="Tank M."/>
            <person name="Neufeld J.D."/>
        </authorList>
    </citation>
    <scope>NUCLEOTIDE SEQUENCE [LARGE SCALE GENOMIC DNA]</scope>
    <source>
        <strain evidence="1">L227-S17</strain>
    </source>
</reference>
<protein>
    <submittedName>
        <fullName evidence="1">Uncharacterized protein</fullName>
    </submittedName>
</protein>
<dbReference type="EMBL" id="CP128399">
    <property type="protein sequence ID" value="WJW67921.1"/>
    <property type="molecule type" value="Genomic_DNA"/>
</dbReference>
<dbReference type="Proteomes" id="UP001431572">
    <property type="component" value="Chromosome 1"/>
</dbReference>
<dbReference type="RefSeq" id="WP_341469813.1">
    <property type="nucleotide sequence ID" value="NZ_CP128399.1"/>
</dbReference>
<dbReference type="EMBL" id="JACATZ010000001">
    <property type="protein sequence ID" value="NWJ46061.1"/>
    <property type="molecule type" value="Genomic_DNA"/>
</dbReference>
<gene>
    <name evidence="1" type="ORF">HXX08_09305</name>
    <name evidence="2" type="ORF">OZ401_001205</name>
</gene>
<organism evidence="1 3">
    <name type="scientific">Candidatus Chlorohelix allophototropha</name>
    <dbReference type="NCBI Taxonomy" id="3003348"/>
    <lineage>
        <taxon>Bacteria</taxon>
        <taxon>Bacillati</taxon>
        <taxon>Chloroflexota</taxon>
        <taxon>Chloroflexia</taxon>
        <taxon>Candidatus Chloroheliales</taxon>
        <taxon>Candidatus Chloroheliaceae</taxon>
        <taxon>Candidatus Chlorohelix</taxon>
    </lineage>
</organism>
<keyword evidence="4" id="KW-1185">Reference proteome</keyword>
<name>A0A8T7M295_9CHLR</name>
<proteinExistence type="predicted"/>
<evidence type="ECO:0000313" key="3">
    <source>
        <dbReference type="Proteomes" id="UP000521676"/>
    </source>
</evidence>
<sequence>MTRILDLNSTTHPEALRIKPDCMLGTLSNLREQLAKAEILLASIPFENQNDRRSQLEKVKALWNQIAQLASKVLTTEDFGNAVYLNPDAINVPPTESPDHNCPLCQGTDLITNYSGTTFCKVCDEELLLSPLVHVPEVCQNALEECPFCHKKDLAITYSNLTFCKNCDEDFLLLRQA</sequence>
<evidence type="ECO:0000313" key="1">
    <source>
        <dbReference type="EMBL" id="NWJ46061.1"/>
    </source>
</evidence>
<reference evidence="2" key="2">
    <citation type="journal article" date="2024" name="Nature">
        <title>Anoxygenic phototroph of the Chloroflexota uses a type I reaction centre.</title>
        <authorList>
            <person name="Tsuji J.M."/>
            <person name="Shaw N.A."/>
            <person name="Nagashima S."/>
            <person name="Venkiteswaran J.J."/>
            <person name="Schiff S.L."/>
            <person name="Watanabe T."/>
            <person name="Fukui M."/>
            <person name="Hanada S."/>
            <person name="Tank M."/>
            <person name="Neufeld J.D."/>
        </authorList>
    </citation>
    <scope>NUCLEOTIDE SEQUENCE</scope>
    <source>
        <strain evidence="2">L227-S17</strain>
    </source>
</reference>
<accession>A0A8T7M295</accession>
<dbReference type="AlphaFoldDB" id="A0A8T7M295"/>
<evidence type="ECO:0000313" key="4">
    <source>
        <dbReference type="Proteomes" id="UP001431572"/>
    </source>
</evidence>
<dbReference type="Proteomes" id="UP000521676">
    <property type="component" value="Unassembled WGS sequence"/>
</dbReference>